<dbReference type="AlphaFoldDB" id="A0A936YMW0"/>
<dbReference type="Gene3D" id="2.30.110.10">
    <property type="entry name" value="Electron Transport, Fmn-binding Protein, Chain A"/>
    <property type="match status" value="1"/>
</dbReference>
<dbReference type="InterPro" id="IPR002563">
    <property type="entry name" value="Flavin_Rdtase-like_dom"/>
</dbReference>
<proteinExistence type="predicted"/>
<protein>
    <submittedName>
        <fullName evidence="3">Flavin reductase</fullName>
    </submittedName>
</protein>
<dbReference type="GO" id="GO:0010181">
    <property type="term" value="F:FMN binding"/>
    <property type="evidence" value="ECO:0007669"/>
    <property type="project" value="InterPro"/>
</dbReference>
<evidence type="ECO:0000256" key="1">
    <source>
        <dbReference type="ARBA" id="ARBA00023002"/>
    </source>
</evidence>
<keyword evidence="4" id="KW-1185">Reference proteome</keyword>
<keyword evidence="1" id="KW-0560">Oxidoreductase</keyword>
<organism evidence="3 4">
    <name type="scientific">Rhizobium setariae</name>
    <dbReference type="NCBI Taxonomy" id="2801340"/>
    <lineage>
        <taxon>Bacteria</taxon>
        <taxon>Pseudomonadati</taxon>
        <taxon>Pseudomonadota</taxon>
        <taxon>Alphaproteobacteria</taxon>
        <taxon>Hyphomicrobiales</taxon>
        <taxon>Rhizobiaceae</taxon>
        <taxon>Rhizobium/Agrobacterium group</taxon>
        <taxon>Rhizobium</taxon>
    </lineage>
</organism>
<gene>
    <name evidence="3" type="ORF">JJB09_15020</name>
</gene>
<dbReference type="PANTHER" id="PTHR30466">
    <property type="entry name" value="FLAVIN REDUCTASE"/>
    <property type="match status" value="1"/>
</dbReference>
<dbReference type="SMART" id="SM00903">
    <property type="entry name" value="Flavin_Reduct"/>
    <property type="match status" value="1"/>
</dbReference>
<dbReference type="EMBL" id="JAEQNC010000007">
    <property type="protein sequence ID" value="MBL0373348.1"/>
    <property type="molecule type" value="Genomic_DNA"/>
</dbReference>
<dbReference type="Proteomes" id="UP000633219">
    <property type="component" value="Unassembled WGS sequence"/>
</dbReference>
<dbReference type="RefSeq" id="WP_201659611.1">
    <property type="nucleotide sequence ID" value="NZ_JAEQNC010000007.1"/>
</dbReference>
<dbReference type="InterPro" id="IPR015797">
    <property type="entry name" value="NUDIX_hydrolase-like_dom_sf"/>
</dbReference>
<dbReference type="InterPro" id="IPR012349">
    <property type="entry name" value="Split_barrel_FMN-bd"/>
</dbReference>
<accession>A0A936YMW0</accession>
<feature type="domain" description="Flavin reductase like" evidence="2">
    <location>
        <begin position="21"/>
        <end position="163"/>
    </location>
</feature>
<sequence length="334" mass="36226">MTDIAWQDAKECDRRVFRDMLGSFMTGVTVVATRDASGVSRAFTANSFTSVSLDPPLVLVCLAKSAFSYETFVDCDQFSISILGDWQREQSNSFASKTEAKEIAIAAMAVDGAPYVRDSLASIICKRGQVVDAGDHAILIGEVQKFHTGVGKPLGYFRGGYVSFGLAERQLERTASSLVVGGIVETEGRILLCRRPGATYWEIPNAPLGGGQQHSGLLKAVFSRFGIEAQSSFLYSIFQEKGDPHTTMVFSMEPSGGVTCGVTDDGTELRAFDEEESPWDLVRGDMASGMIQRLFRERAAGCLGIYCDTDDGGRVVRIAGKPTAWTEYQPELGT</sequence>
<comment type="caution">
    <text evidence="3">The sequence shown here is derived from an EMBL/GenBank/DDBJ whole genome shotgun (WGS) entry which is preliminary data.</text>
</comment>
<evidence type="ECO:0000313" key="4">
    <source>
        <dbReference type="Proteomes" id="UP000633219"/>
    </source>
</evidence>
<dbReference type="InterPro" id="IPR050268">
    <property type="entry name" value="NADH-dep_flavin_reductase"/>
</dbReference>
<dbReference type="GO" id="GO:0006208">
    <property type="term" value="P:pyrimidine nucleobase catabolic process"/>
    <property type="evidence" value="ECO:0007669"/>
    <property type="project" value="TreeGrafter"/>
</dbReference>
<dbReference type="PANTHER" id="PTHR30466:SF1">
    <property type="entry name" value="FMN REDUCTASE (NADH) RUTF"/>
    <property type="match status" value="1"/>
</dbReference>
<dbReference type="SUPFAM" id="SSF55811">
    <property type="entry name" value="Nudix"/>
    <property type="match status" value="1"/>
</dbReference>
<evidence type="ECO:0000313" key="3">
    <source>
        <dbReference type="EMBL" id="MBL0373348.1"/>
    </source>
</evidence>
<dbReference type="GO" id="GO:0042602">
    <property type="term" value="F:riboflavin reductase (NADPH) activity"/>
    <property type="evidence" value="ECO:0007669"/>
    <property type="project" value="TreeGrafter"/>
</dbReference>
<evidence type="ECO:0000259" key="2">
    <source>
        <dbReference type="SMART" id="SM00903"/>
    </source>
</evidence>
<dbReference type="Gene3D" id="3.90.79.10">
    <property type="entry name" value="Nucleoside Triphosphate Pyrophosphohydrolase"/>
    <property type="match status" value="1"/>
</dbReference>
<reference evidence="3" key="1">
    <citation type="submission" date="2021-01" db="EMBL/GenBank/DDBJ databases">
        <title>Rhizobium sp. strain KVB221 16S ribosomal RNA gene Genome sequencing and assembly.</title>
        <authorList>
            <person name="Kang M."/>
        </authorList>
    </citation>
    <scope>NUCLEOTIDE SEQUENCE</scope>
    <source>
        <strain evidence="3">KVB221</strain>
    </source>
</reference>
<dbReference type="SUPFAM" id="SSF50475">
    <property type="entry name" value="FMN-binding split barrel"/>
    <property type="match status" value="1"/>
</dbReference>
<dbReference type="Pfam" id="PF01613">
    <property type="entry name" value="Flavin_Reduct"/>
    <property type="match status" value="1"/>
</dbReference>
<name>A0A936YMW0_9HYPH</name>